<evidence type="ECO:0000259" key="4">
    <source>
        <dbReference type="PROSITE" id="PS01124"/>
    </source>
</evidence>
<dbReference type="PANTHER" id="PTHR43280">
    <property type="entry name" value="ARAC-FAMILY TRANSCRIPTIONAL REGULATOR"/>
    <property type="match status" value="1"/>
</dbReference>
<dbReference type="InterPro" id="IPR003313">
    <property type="entry name" value="AraC-bd"/>
</dbReference>
<protein>
    <submittedName>
        <fullName evidence="5">AraC family transcriptional regulator</fullName>
    </submittedName>
    <submittedName>
        <fullName evidence="6">AraC-like DNA-binding protein</fullName>
    </submittedName>
</protein>
<keyword evidence="1" id="KW-0805">Transcription regulation</keyword>
<keyword evidence="8" id="KW-1185">Reference proteome</keyword>
<accession>A0A4V2UQG6</accession>
<dbReference type="Gene3D" id="1.10.10.60">
    <property type="entry name" value="Homeodomain-like"/>
    <property type="match status" value="2"/>
</dbReference>
<comment type="caution">
    <text evidence="6">The sequence shown here is derived from an EMBL/GenBank/DDBJ whole genome shotgun (WGS) entry which is preliminary data.</text>
</comment>
<dbReference type="SUPFAM" id="SSF51215">
    <property type="entry name" value="Regulatory protein AraC"/>
    <property type="match status" value="1"/>
</dbReference>
<dbReference type="InterPro" id="IPR018062">
    <property type="entry name" value="HTH_AraC-typ_CS"/>
</dbReference>
<dbReference type="Proteomes" id="UP000294613">
    <property type="component" value="Unassembled WGS sequence"/>
</dbReference>
<dbReference type="SUPFAM" id="SSF46689">
    <property type="entry name" value="Homeodomain-like"/>
    <property type="match status" value="2"/>
</dbReference>
<dbReference type="InterPro" id="IPR014710">
    <property type="entry name" value="RmlC-like_jellyroll"/>
</dbReference>
<evidence type="ECO:0000313" key="5">
    <source>
        <dbReference type="EMBL" id="GBU04156.1"/>
    </source>
</evidence>
<evidence type="ECO:0000313" key="7">
    <source>
        <dbReference type="Proteomes" id="UP000294613"/>
    </source>
</evidence>
<feature type="domain" description="HTH araC/xylS-type" evidence="4">
    <location>
        <begin position="182"/>
        <end position="279"/>
    </location>
</feature>
<dbReference type="Pfam" id="PF12833">
    <property type="entry name" value="HTH_18"/>
    <property type="match status" value="1"/>
</dbReference>
<evidence type="ECO:0000313" key="6">
    <source>
        <dbReference type="EMBL" id="TCS70220.1"/>
    </source>
</evidence>
<proteinExistence type="predicted"/>
<dbReference type="RefSeq" id="WP_116441183.1">
    <property type="nucleotide sequence ID" value="NZ_BHEO01000002.1"/>
</dbReference>
<evidence type="ECO:0000313" key="8">
    <source>
        <dbReference type="Proteomes" id="UP000702954"/>
    </source>
</evidence>
<dbReference type="GO" id="GO:0043565">
    <property type="term" value="F:sequence-specific DNA binding"/>
    <property type="evidence" value="ECO:0007669"/>
    <property type="project" value="InterPro"/>
</dbReference>
<dbReference type="InterPro" id="IPR018060">
    <property type="entry name" value="HTH_AraC"/>
</dbReference>
<sequence>METYEKKGYLYSDFRLFYLTDTASKEFEYHYHDFDKITIFLKGNVQYTIEGKSYQLQPYDIVLVSHNDIHKLNVQDSEPYERIVVYISPEFINTHQTADYDLSECFQKAKKEHTNVLRTHSHAKNTLVRAVDNLKHSFSDVGYANTLYQKILFLEFMIHLNRATLNEQLEFIDTDHCNTKVVELLQYINRNLTTDLNIDDLAARFYVSKYYMMRLFKTETGYTIGNYINYKRLLLAKELIASGEPITQACYDCGFKNYSTFSRAYKSHFGESPRQIRDTL</sequence>
<dbReference type="GO" id="GO:0003700">
    <property type="term" value="F:DNA-binding transcription factor activity"/>
    <property type="evidence" value="ECO:0007669"/>
    <property type="project" value="InterPro"/>
</dbReference>
<dbReference type="PROSITE" id="PS00041">
    <property type="entry name" value="HTH_ARAC_FAMILY_1"/>
    <property type="match status" value="1"/>
</dbReference>
<dbReference type="Proteomes" id="UP000702954">
    <property type="component" value="Unassembled WGS sequence"/>
</dbReference>
<dbReference type="InterPro" id="IPR037923">
    <property type="entry name" value="HTH-like"/>
</dbReference>
<dbReference type="Gene3D" id="2.60.120.10">
    <property type="entry name" value="Jelly Rolls"/>
    <property type="match status" value="1"/>
</dbReference>
<reference evidence="5 8" key="1">
    <citation type="journal article" date="2018" name="Int. J. Syst. Evol. Microbiol.">
        <title>Draft Genome Sequence of Faecalimonas umbilicata JCM 30896T, an Acetate-Producing Bacterium Isolated from Human Feces.</title>
        <authorList>
            <person name="Sakamoto M."/>
            <person name="Ikeyama N."/>
            <person name="Yuki M."/>
            <person name="Ohkuma M."/>
        </authorList>
    </citation>
    <scope>NUCLEOTIDE SEQUENCE [LARGE SCALE GENOMIC DNA]</scope>
    <source>
        <strain evidence="5 8">EGH7</strain>
    </source>
</reference>
<evidence type="ECO:0000256" key="2">
    <source>
        <dbReference type="ARBA" id="ARBA00023125"/>
    </source>
</evidence>
<evidence type="ECO:0000256" key="1">
    <source>
        <dbReference type="ARBA" id="ARBA00023015"/>
    </source>
</evidence>
<keyword evidence="3" id="KW-0804">Transcription</keyword>
<dbReference type="PROSITE" id="PS01124">
    <property type="entry name" value="HTH_ARAC_FAMILY_2"/>
    <property type="match status" value="1"/>
</dbReference>
<dbReference type="InterPro" id="IPR009057">
    <property type="entry name" value="Homeodomain-like_sf"/>
</dbReference>
<dbReference type="EMBL" id="SLZV01000001">
    <property type="protein sequence ID" value="TCS70220.1"/>
    <property type="molecule type" value="Genomic_DNA"/>
</dbReference>
<reference evidence="6 7" key="2">
    <citation type="submission" date="2019-03" db="EMBL/GenBank/DDBJ databases">
        <title>Genomic Encyclopedia of Type Strains, Phase IV (KMG-IV): sequencing the most valuable type-strain genomes for metagenomic binning, comparative biology and taxonomic classification.</title>
        <authorList>
            <person name="Goeker M."/>
        </authorList>
    </citation>
    <scope>NUCLEOTIDE SEQUENCE [LARGE SCALE GENOMIC DNA]</scope>
    <source>
        <strain evidence="6 7">DSM 103426</strain>
    </source>
</reference>
<dbReference type="AlphaFoldDB" id="A0A4V2UQG6"/>
<evidence type="ECO:0000256" key="3">
    <source>
        <dbReference type="ARBA" id="ARBA00023163"/>
    </source>
</evidence>
<keyword evidence="2 6" id="KW-0238">DNA-binding</keyword>
<dbReference type="SMART" id="SM00342">
    <property type="entry name" value="HTH_ARAC"/>
    <property type="match status" value="1"/>
</dbReference>
<name>A0A4V2UQG6_9FIRM</name>
<dbReference type="PANTHER" id="PTHR43280:SF34">
    <property type="entry name" value="ARAC-FAMILY TRANSCRIPTIONAL REGULATOR"/>
    <property type="match status" value="1"/>
</dbReference>
<organism evidence="6 7">
    <name type="scientific">Faecalimonas umbilicata</name>
    <dbReference type="NCBI Taxonomy" id="1912855"/>
    <lineage>
        <taxon>Bacteria</taxon>
        <taxon>Bacillati</taxon>
        <taxon>Bacillota</taxon>
        <taxon>Clostridia</taxon>
        <taxon>Lachnospirales</taxon>
        <taxon>Lachnospiraceae</taxon>
        <taxon>Faecalimonas</taxon>
    </lineage>
</organism>
<dbReference type="EMBL" id="BHEO01000002">
    <property type="protein sequence ID" value="GBU04156.1"/>
    <property type="molecule type" value="Genomic_DNA"/>
</dbReference>
<dbReference type="Pfam" id="PF02311">
    <property type="entry name" value="AraC_binding"/>
    <property type="match status" value="1"/>
</dbReference>
<gene>
    <name evidence="6" type="ORF">EDD74_10168</name>
    <name evidence="5" type="ORF">FAEUMB_06970</name>
</gene>